<evidence type="ECO:0000256" key="3">
    <source>
        <dbReference type="PIRSR" id="PIRSR016184-1"/>
    </source>
</evidence>
<reference evidence="4 5" key="1">
    <citation type="submission" date="2015-05" db="EMBL/GenBank/DDBJ databases">
        <title>Complete genome of Marinobacter psychrophilus strain 20041T isolated from sea-ice of the Canadian Basin.</title>
        <authorList>
            <person name="Song L."/>
            <person name="Ren L."/>
            <person name="Yu Y."/>
            <person name="Wang X."/>
        </authorList>
    </citation>
    <scope>NUCLEOTIDE SEQUENCE [LARGE SCALE GENOMIC DNA]</scope>
    <source>
        <strain evidence="4 5">20041</strain>
    </source>
</reference>
<dbReference type="InterPro" id="IPR003719">
    <property type="entry name" value="Phenazine_PhzF-like"/>
</dbReference>
<comment type="similarity">
    <text evidence="1">Belongs to the PhzF family.</text>
</comment>
<dbReference type="AlphaFoldDB" id="A0A0H4I5N0"/>
<evidence type="ECO:0000256" key="1">
    <source>
        <dbReference type="ARBA" id="ARBA00008270"/>
    </source>
</evidence>
<feature type="active site" evidence="3">
    <location>
        <position position="47"/>
    </location>
</feature>
<dbReference type="KEGG" id="mpq:ABA45_12040"/>
<dbReference type="RefSeq" id="WP_048386426.1">
    <property type="nucleotide sequence ID" value="NZ_CP011494.1"/>
</dbReference>
<name>A0A0H4I5N0_9GAMM</name>
<accession>A0A0H4I5N0</accession>
<dbReference type="Gene3D" id="3.10.310.10">
    <property type="entry name" value="Diaminopimelate Epimerase, Chain A, domain 1"/>
    <property type="match status" value="2"/>
</dbReference>
<organism evidence="4 5">
    <name type="scientific">Marinobacter psychrophilus</name>
    <dbReference type="NCBI Taxonomy" id="330734"/>
    <lineage>
        <taxon>Bacteria</taxon>
        <taxon>Pseudomonadati</taxon>
        <taxon>Pseudomonadota</taxon>
        <taxon>Gammaproteobacteria</taxon>
        <taxon>Pseudomonadales</taxon>
        <taxon>Marinobacteraceae</taxon>
        <taxon>Marinobacter</taxon>
    </lineage>
</organism>
<dbReference type="Pfam" id="PF02567">
    <property type="entry name" value="PhzC-PhzF"/>
    <property type="match status" value="1"/>
</dbReference>
<evidence type="ECO:0000313" key="5">
    <source>
        <dbReference type="Proteomes" id="UP000036406"/>
    </source>
</evidence>
<keyword evidence="5" id="KW-1185">Reference proteome</keyword>
<keyword evidence="2 4" id="KW-0413">Isomerase</keyword>
<dbReference type="GO" id="GO:0005737">
    <property type="term" value="C:cytoplasm"/>
    <property type="evidence" value="ECO:0007669"/>
    <property type="project" value="TreeGrafter"/>
</dbReference>
<gene>
    <name evidence="4" type="ORF">ABA45_12040</name>
</gene>
<dbReference type="PATRIC" id="fig|330734.3.peg.2524"/>
<evidence type="ECO:0000256" key="2">
    <source>
        <dbReference type="ARBA" id="ARBA00023235"/>
    </source>
</evidence>
<dbReference type="PANTHER" id="PTHR13774">
    <property type="entry name" value="PHENAZINE BIOSYNTHESIS PROTEIN"/>
    <property type="match status" value="1"/>
</dbReference>
<dbReference type="PIRSF" id="PIRSF016184">
    <property type="entry name" value="PhzC_PhzF"/>
    <property type="match status" value="1"/>
</dbReference>
<dbReference type="SUPFAM" id="SSF54506">
    <property type="entry name" value="Diaminopimelate epimerase-like"/>
    <property type="match status" value="1"/>
</dbReference>
<dbReference type="GO" id="GO:0016853">
    <property type="term" value="F:isomerase activity"/>
    <property type="evidence" value="ECO:0007669"/>
    <property type="project" value="UniProtKB-KW"/>
</dbReference>
<evidence type="ECO:0000313" key="4">
    <source>
        <dbReference type="EMBL" id="AKO53043.1"/>
    </source>
</evidence>
<protein>
    <submittedName>
        <fullName evidence="4">Isomerase</fullName>
    </submittedName>
</protein>
<dbReference type="Proteomes" id="UP000036406">
    <property type="component" value="Chromosome"/>
</dbReference>
<proteinExistence type="inferred from homology"/>
<sequence length="269" mass="29575">MTRYPIYQVDAFTSEIFKGNPAAVMPLKAWLPDEVLQALAAENNLSETAFFIPEPEASEADFHIRWFTPEIEVPLCGHATLASAWVIFNKLGWTSDRIRLRSKSGPLGVHKQSDGWLVLDFPNLAVTEQSTPSIILEALAGAPTTIFYVAKDTNYMLVLENEAAVKATQPDMQKIKQLKSLGLIVTAPGTDSDFVSRYFVPCAGINEDPVTGSIHSALVPYWAEKLGKKVLEARQLSARGGLLRCELKGERVAIAGQAAFYMEGTVYLQ</sequence>
<dbReference type="STRING" id="330734.ABA45_12040"/>
<dbReference type="NCBIfam" id="TIGR00654">
    <property type="entry name" value="PhzF_family"/>
    <property type="match status" value="1"/>
</dbReference>
<dbReference type="PANTHER" id="PTHR13774:SF17">
    <property type="entry name" value="PHENAZINE BIOSYNTHESIS-LIKE DOMAIN-CONTAINING PROTEIN"/>
    <property type="match status" value="1"/>
</dbReference>
<dbReference type="EMBL" id="CP011494">
    <property type="protein sequence ID" value="AKO53043.1"/>
    <property type="molecule type" value="Genomic_DNA"/>
</dbReference>